<evidence type="ECO:0000256" key="4">
    <source>
        <dbReference type="ARBA" id="ARBA00035206"/>
    </source>
</evidence>
<evidence type="ECO:0000313" key="8">
    <source>
        <dbReference type="Proteomes" id="UP000318148"/>
    </source>
</evidence>
<evidence type="ECO:0000259" key="6">
    <source>
        <dbReference type="SMART" id="SM00739"/>
    </source>
</evidence>
<organism evidence="7 8">
    <name type="scientific">SAR92 clade bacterium</name>
    <dbReference type="NCBI Taxonomy" id="2315479"/>
    <lineage>
        <taxon>Bacteria</taxon>
        <taxon>Pseudomonadati</taxon>
        <taxon>Pseudomonadota</taxon>
        <taxon>Gammaproteobacteria</taxon>
        <taxon>Cellvibrionales</taxon>
        <taxon>Porticoccaceae</taxon>
        <taxon>SAR92 clade</taxon>
    </lineage>
</organism>
<dbReference type="InterPro" id="IPR041988">
    <property type="entry name" value="Ribosomal_uL24_KOW"/>
</dbReference>
<comment type="caution">
    <text evidence="7">The sequence shown here is derived from an EMBL/GenBank/DDBJ whole genome shotgun (WGS) entry which is preliminary data.</text>
</comment>
<dbReference type="SUPFAM" id="SSF50104">
    <property type="entry name" value="Translation proteins SH3-like domain"/>
    <property type="match status" value="1"/>
</dbReference>
<dbReference type="EMBL" id="SHBO01000081">
    <property type="protein sequence ID" value="RZO02042.1"/>
    <property type="molecule type" value="Genomic_DNA"/>
</dbReference>
<gene>
    <name evidence="5" type="primary">rplX</name>
    <name evidence="7" type="ORF">EVB02_04665</name>
</gene>
<dbReference type="GO" id="GO:0003735">
    <property type="term" value="F:structural constituent of ribosome"/>
    <property type="evidence" value="ECO:0007669"/>
    <property type="project" value="InterPro"/>
</dbReference>
<dbReference type="Pfam" id="PF17136">
    <property type="entry name" value="ribosomal_L24"/>
    <property type="match status" value="1"/>
</dbReference>
<name>A0A520LJG6_9GAMM</name>
<dbReference type="GO" id="GO:0006412">
    <property type="term" value="P:translation"/>
    <property type="evidence" value="ECO:0007669"/>
    <property type="project" value="UniProtKB-UniRule"/>
</dbReference>
<dbReference type="CDD" id="cd06089">
    <property type="entry name" value="KOW_RPL26"/>
    <property type="match status" value="1"/>
</dbReference>
<dbReference type="InterPro" id="IPR003256">
    <property type="entry name" value="Ribosomal_uL24"/>
</dbReference>
<dbReference type="GO" id="GO:1990904">
    <property type="term" value="C:ribonucleoprotein complex"/>
    <property type="evidence" value="ECO:0007669"/>
    <property type="project" value="UniProtKB-KW"/>
</dbReference>
<dbReference type="Pfam" id="PF00467">
    <property type="entry name" value="KOW"/>
    <property type="match status" value="1"/>
</dbReference>
<dbReference type="SMART" id="SM00739">
    <property type="entry name" value="KOW"/>
    <property type="match status" value="1"/>
</dbReference>
<proteinExistence type="inferred from homology"/>
<keyword evidence="3 5" id="KW-0687">Ribonucleoprotein</keyword>
<keyword evidence="5" id="KW-0694">RNA-binding</keyword>
<reference evidence="7 8" key="1">
    <citation type="submission" date="2019-02" db="EMBL/GenBank/DDBJ databases">
        <title>Prokaryotic population dynamics and viral predation in marine succession experiment using metagenomics: the confinement effect.</title>
        <authorList>
            <person name="Haro-Moreno J.M."/>
            <person name="Rodriguez-Valera F."/>
            <person name="Lopez-Perez M."/>
        </authorList>
    </citation>
    <scope>NUCLEOTIDE SEQUENCE [LARGE SCALE GENOMIC DNA]</scope>
    <source>
        <strain evidence="7">MED-G169</strain>
    </source>
</reference>
<dbReference type="GO" id="GO:0005840">
    <property type="term" value="C:ribosome"/>
    <property type="evidence" value="ECO:0007669"/>
    <property type="project" value="UniProtKB-KW"/>
</dbReference>
<comment type="subunit">
    <text evidence="5">Part of the 50S ribosomal subunit.</text>
</comment>
<keyword evidence="2 5" id="KW-0689">Ribosomal protein</keyword>
<dbReference type="InterPro" id="IPR057264">
    <property type="entry name" value="Ribosomal_uL24_C"/>
</dbReference>
<dbReference type="InterPro" id="IPR008991">
    <property type="entry name" value="Translation_prot_SH3-like_sf"/>
</dbReference>
<evidence type="ECO:0000256" key="5">
    <source>
        <dbReference type="HAMAP-Rule" id="MF_01326"/>
    </source>
</evidence>
<comment type="similarity">
    <text evidence="1 5">Belongs to the universal ribosomal protein uL24 family.</text>
</comment>
<dbReference type="InterPro" id="IPR005824">
    <property type="entry name" value="KOW"/>
</dbReference>
<evidence type="ECO:0000256" key="3">
    <source>
        <dbReference type="ARBA" id="ARBA00023274"/>
    </source>
</evidence>
<feature type="domain" description="KOW" evidence="6">
    <location>
        <begin position="3"/>
        <end position="30"/>
    </location>
</feature>
<dbReference type="Proteomes" id="UP000318148">
    <property type="component" value="Unassembled WGS sequence"/>
</dbReference>
<protein>
    <recommendedName>
        <fullName evidence="4 5">Large ribosomal subunit protein uL24</fullName>
    </recommendedName>
</protein>
<sequence>MKRIRRDDEVVVTAGKDKGKRGKVLKILDGNNALVSGIQIVKKHQKPNPNLGITGGIIEKESPINTSNLALFDEKASKGSRVKFELSKDGSKSRVFKSSKNKVES</sequence>
<evidence type="ECO:0000313" key="7">
    <source>
        <dbReference type="EMBL" id="RZO02042.1"/>
    </source>
</evidence>
<dbReference type="AlphaFoldDB" id="A0A520LJG6"/>
<accession>A0A520LJG6</accession>
<dbReference type="Gene3D" id="2.30.30.30">
    <property type="match status" value="1"/>
</dbReference>
<comment type="function">
    <text evidence="5">One of two assembly initiator proteins, it binds directly to the 5'-end of the 23S rRNA, where it nucleates assembly of the 50S subunit.</text>
</comment>
<dbReference type="HAMAP" id="MF_01326_B">
    <property type="entry name" value="Ribosomal_uL24_B"/>
    <property type="match status" value="1"/>
</dbReference>
<dbReference type="NCBIfam" id="TIGR01079">
    <property type="entry name" value="rplX_bact"/>
    <property type="match status" value="1"/>
</dbReference>
<dbReference type="GO" id="GO:0019843">
    <property type="term" value="F:rRNA binding"/>
    <property type="evidence" value="ECO:0007669"/>
    <property type="project" value="UniProtKB-UniRule"/>
</dbReference>
<dbReference type="InterPro" id="IPR014722">
    <property type="entry name" value="Rib_uL2_dom2"/>
</dbReference>
<comment type="function">
    <text evidence="5">One of the proteins that surrounds the polypeptide exit tunnel on the outside of the subunit.</text>
</comment>
<keyword evidence="5" id="KW-0699">rRNA-binding</keyword>
<dbReference type="PANTHER" id="PTHR12903">
    <property type="entry name" value="MITOCHONDRIAL RIBOSOMAL PROTEIN L24"/>
    <property type="match status" value="1"/>
</dbReference>
<evidence type="ECO:0000256" key="1">
    <source>
        <dbReference type="ARBA" id="ARBA00010618"/>
    </source>
</evidence>
<evidence type="ECO:0000256" key="2">
    <source>
        <dbReference type="ARBA" id="ARBA00022980"/>
    </source>
</evidence>